<name>A0A6J4U1P0_9BACT</name>
<evidence type="ECO:0000313" key="1">
    <source>
        <dbReference type="EMBL" id="CAA9536484.1"/>
    </source>
</evidence>
<dbReference type="EMBL" id="CADCVN010001542">
    <property type="protein sequence ID" value="CAA9536484.1"/>
    <property type="molecule type" value="Genomic_DNA"/>
</dbReference>
<sequence length="35" mass="4179">MIRMLKKAINKKIVVKRFTVNFAAKKLLFIKNFII</sequence>
<proteinExistence type="predicted"/>
<dbReference type="AlphaFoldDB" id="A0A6J4U1P0"/>
<accession>A0A6J4U1P0</accession>
<gene>
    <name evidence="1" type="ORF">AVDCRST_MAG96-3949</name>
</gene>
<reference evidence="1" key="1">
    <citation type="submission" date="2020-02" db="EMBL/GenBank/DDBJ databases">
        <authorList>
            <person name="Meier V. D."/>
        </authorList>
    </citation>
    <scope>NUCLEOTIDE SEQUENCE</scope>
    <source>
        <strain evidence="1">AVDCRST_MAG96</strain>
    </source>
</reference>
<protein>
    <submittedName>
        <fullName evidence="1">Uncharacterized protein</fullName>
    </submittedName>
</protein>
<organism evidence="1">
    <name type="scientific">uncultured Segetibacter sp</name>
    <dbReference type="NCBI Taxonomy" id="481133"/>
    <lineage>
        <taxon>Bacteria</taxon>
        <taxon>Pseudomonadati</taxon>
        <taxon>Bacteroidota</taxon>
        <taxon>Chitinophagia</taxon>
        <taxon>Chitinophagales</taxon>
        <taxon>Chitinophagaceae</taxon>
        <taxon>Segetibacter</taxon>
        <taxon>environmental samples</taxon>
    </lineage>
</organism>